<dbReference type="EMBL" id="AUSU01003967">
    <property type="protein sequence ID" value="EPS65894.1"/>
    <property type="molecule type" value="Genomic_DNA"/>
</dbReference>
<proteinExistence type="predicted"/>
<comment type="caution">
    <text evidence="2">The sequence shown here is derived from an EMBL/GenBank/DDBJ whole genome shotgun (WGS) entry which is preliminary data.</text>
</comment>
<evidence type="ECO:0000256" key="1">
    <source>
        <dbReference type="SAM" id="MobiDB-lite"/>
    </source>
</evidence>
<evidence type="ECO:0000313" key="2">
    <source>
        <dbReference type="EMBL" id="EPS65894.1"/>
    </source>
</evidence>
<dbReference type="OrthoDB" id="1929591at2759"/>
<sequence length="100" mass="10795">MAWRGSFSRSFASAARIAGFRSTESTSAARFRHSSPLSSPRGNRRRRLYSFNSSSRRLSELGGALSLMPARGGGGRVACSHLTVNLRAFCELSHGTCQDG</sequence>
<reference evidence="2 3" key="1">
    <citation type="journal article" date="2013" name="BMC Genomics">
        <title>The miniature genome of a carnivorous plant Genlisea aurea contains a low number of genes and short non-coding sequences.</title>
        <authorList>
            <person name="Leushkin E.V."/>
            <person name="Sutormin R.A."/>
            <person name="Nabieva E.R."/>
            <person name="Penin A.A."/>
            <person name="Kondrashov A.S."/>
            <person name="Logacheva M.D."/>
        </authorList>
    </citation>
    <scope>NUCLEOTIDE SEQUENCE [LARGE SCALE GENOMIC DNA]</scope>
</reference>
<gene>
    <name evidence="2" type="ORF">M569_08884</name>
</gene>
<dbReference type="Proteomes" id="UP000015453">
    <property type="component" value="Unassembled WGS sequence"/>
</dbReference>
<feature type="region of interest" description="Disordered" evidence="1">
    <location>
        <begin position="24"/>
        <end position="49"/>
    </location>
</feature>
<protein>
    <submittedName>
        <fullName evidence="2">Uncharacterized protein</fullName>
    </submittedName>
</protein>
<keyword evidence="3" id="KW-1185">Reference proteome</keyword>
<dbReference type="AlphaFoldDB" id="S8CG61"/>
<name>S8CG61_9LAMI</name>
<accession>S8CG61</accession>
<evidence type="ECO:0000313" key="3">
    <source>
        <dbReference type="Proteomes" id="UP000015453"/>
    </source>
</evidence>
<organism evidence="2 3">
    <name type="scientific">Genlisea aurea</name>
    <dbReference type="NCBI Taxonomy" id="192259"/>
    <lineage>
        <taxon>Eukaryota</taxon>
        <taxon>Viridiplantae</taxon>
        <taxon>Streptophyta</taxon>
        <taxon>Embryophyta</taxon>
        <taxon>Tracheophyta</taxon>
        <taxon>Spermatophyta</taxon>
        <taxon>Magnoliopsida</taxon>
        <taxon>eudicotyledons</taxon>
        <taxon>Gunneridae</taxon>
        <taxon>Pentapetalae</taxon>
        <taxon>asterids</taxon>
        <taxon>lamiids</taxon>
        <taxon>Lamiales</taxon>
        <taxon>Lentibulariaceae</taxon>
        <taxon>Genlisea</taxon>
    </lineage>
</organism>